<sequence length="98" mass="11569">MGYDHSKKYIDVNAMETYVSIDNEITKLYGKTVKAMEISNIDYKQRYLKLNKSRKMKSPPSCGRIFLGFVVVRNLNTKKEYETWIPDIAFGDMYELRK</sequence>
<gene>
    <name evidence="1" type="ORF">VFSR5_2747</name>
</gene>
<dbReference type="AlphaFoldDB" id="A0AAV3EM81"/>
<protein>
    <submittedName>
        <fullName evidence="1">Uncharacterized protein</fullName>
    </submittedName>
</protein>
<name>A0AAV3EM81_ALIFS</name>
<dbReference type="EMBL" id="AHIH01000016">
    <property type="protein sequence ID" value="EHN67930.1"/>
    <property type="molecule type" value="Genomic_DNA"/>
</dbReference>
<dbReference type="Proteomes" id="UP000004521">
    <property type="component" value="Unassembled WGS sequence"/>
</dbReference>
<proteinExistence type="predicted"/>
<evidence type="ECO:0000313" key="2">
    <source>
        <dbReference type="Proteomes" id="UP000004521"/>
    </source>
</evidence>
<comment type="caution">
    <text evidence="1">The sequence shown here is derived from an EMBL/GenBank/DDBJ whole genome shotgun (WGS) entry which is preliminary data.</text>
</comment>
<reference evidence="1 2" key="1">
    <citation type="journal article" date="2012" name="J. Bacteriol.">
        <title>Draft Genome Sequence of Vibrio fischeri SR5, a Strain Isolated from the Light Organ of the Mediterranean Squid Sepiola robusta.</title>
        <authorList>
            <person name="Gyllborg M.C."/>
            <person name="Sahl J.W."/>
            <person name="Cronin D.C.III."/>
            <person name="Rasko D.A."/>
            <person name="Mandel M.J."/>
        </authorList>
    </citation>
    <scope>NUCLEOTIDE SEQUENCE [LARGE SCALE GENOMIC DNA]</scope>
    <source>
        <strain evidence="1 2">SR5</strain>
    </source>
</reference>
<accession>A0AAV3EM81</accession>
<dbReference type="RefSeq" id="WP_005424072.1">
    <property type="nucleotide sequence ID" value="NZ_JH584330.1"/>
</dbReference>
<evidence type="ECO:0000313" key="1">
    <source>
        <dbReference type="EMBL" id="EHN67930.1"/>
    </source>
</evidence>
<organism evidence="1 2">
    <name type="scientific">Aliivibrio fischeri SR5</name>
    <dbReference type="NCBI Taxonomy" id="1088719"/>
    <lineage>
        <taxon>Bacteria</taxon>
        <taxon>Pseudomonadati</taxon>
        <taxon>Pseudomonadota</taxon>
        <taxon>Gammaproteobacteria</taxon>
        <taxon>Vibrionales</taxon>
        <taxon>Vibrionaceae</taxon>
        <taxon>Aliivibrio</taxon>
    </lineage>
</organism>